<evidence type="ECO:0000256" key="1">
    <source>
        <dbReference type="SAM" id="Phobius"/>
    </source>
</evidence>
<feature type="transmembrane region" description="Helical" evidence="1">
    <location>
        <begin position="126"/>
        <end position="156"/>
    </location>
</feature>
<dbReference type="EMBL" id="BPVZ01000008">
    <property type="protein sequence ID" value="GKU94903.1"/>
    <property type="molecule type" value="Genomic_DNA"/>
</dbReference>
<dbReference type="PANTHER" id="PTHR31414">
    <property type="entry name" value="TRANSMEMBRANE PROTEIN DDB_G0292058"/>
    <property type="match status" value="1"/>
</dbReference>
<dbReference type="InterPro" id="IPR040283">
    <property type="entry name" value="DDB_G0292058-like"/>
</dbReference>
<comment type="caution">
    <text evidence="2">The sequence shown here is derived from an EMBL/GenBank/DDBJ whole genome shotgun (WGS) entry which is preliminary data.</text>
</comment>
<keyword evidence="1" id="KW-0812">Transmembrane</keyword>
<gene>
    <name evidence="2" type="ORF">SLEP1_g8327</name>
</gene>
<reference evidence="2 3" key="1">
    <citation type="journal article" date="2021" name="Commun. Biol.">
        <title>The genome of Shorea leprosula (Dipterocarpaceae) highlights the ecological relevance of drought in aseasonal tropical rainforests.</title>
        <authorList>
            <person name="Ng K.K.S."/>
            <person name="Kobayashi M.J."/>
            <person name="Fawcett J.A."/>
            <person name="Hatakeyama M."/>
            <person name="Paape T."/>
            <person name="Ng C.H."/>
            <person name="Ang C.C."/>
            <person name="Tnah L.H."/>
            <person name="Lee C.T."/>
            <person name="Nishiyama T."/>
            <person name="Sese J."/>
            <person name="O'Brien M.J."/>
            <person name="Copetti D."/>
            <person name="Mohd Noor M.I."/>
            <person name="Ong R.C."/>
            <person name="Putra M."/>
            <person name="Sireger I.Z."/>
            <person name="Indrioko S."/>
            <person name="Kosugi Y."/>
            <person name="Izuno A."/>
            <person name="Isagi Y."/>
            <person name="Lee S.L."/>
            <person name="Shimizu K.K."/>
        </authorList>
    </citation>
    <scope>NUCLEOTIDE SEQUENCE [LARGE SCALE GENOMIC DNA]</scope>
    <source>
        <strain evidence="2">214</strain>
    </source>
</reference>
<accession>A0AAV5IAE1</accession>
<dbReference type="Proteomes" id="UP001054252">
    <property type="component" value="Unassembled WGS sequence"/>
</dbReference>
<keyword evidence="1" id="KW-1133">Transmembrane helix</keyword>
<evidence type="ECO:0000313" key="2">
    <source>
        <dbReference type="EMBL" id="GKU94903.1"/>
    </source>
</evidence>
<protein>
    <submittedName>
        <fullName evidence="2">Uncharacterized protein</fullName>
    </submittedName>
</protein>
<keyword evidence="1" id="KW-0472">Membrane</keyword>
<name>A0AAV5IAE1_9ROSI</name>
<feature type="transmembrane region" description="Helical" evidence="1">
    <location>
        <begin position="86"/>
        <end position="105"/>
    </location>
</feature>
<dbReference type="AlphaFoldDB" id="A0AAV5IAE1"/>
<keyword evidence="3" id="KW-1185">Reference proteome</keyword>
<sequence>MIVNLLHQPATSSVMSRTNGAVTSFLSLLILTSLFSPKLLVFGSPIRDPSSKRPDPLRHFKNYNGSFTITNDHYWASTAFTGVPEYAMAGVWVLCGVCFGIYLACNWKSFSGGSSSPTNHFDRHYFLTLALILLFTFLAIIIFLCWIITAVCWILTGADFFIESVAEDICSAFQDYVQNPQDNDLSSILPCMNSTASDKILSAIGFTVHNFITKLNLKITKVCQTLGLNEQKDEWFPFAMICDPFSAATNYSYAPQKCTDNTIHIGDLPNILAGFTCYRQNSPRSCISSGKFLSEKEFRKASAYSYSIQTMLNVFPDLMSLTRCNVVKDSFTDIALNQCRPFRQSMRLLWVSMLCLSIFMMDLLLTWVVKVYLERGRSFNRCSIFPKPRHGRQADQTLG</sequence>
<organism evidence="2 3">
    <name type="scientific">Rubroshorea leprosula</name>
    <dbReference type="NCBI Taxonomy" id="152421"/>
    <lineage>
        <taxon>Eukaryota</taxon>
        <taxon>Viridiplantae</taxon>
        <taxon>Streptophyta</taxon>
        <taxon>Embryophyta</taxon>
        <taxon>Tracheophyta</taxon>
        <taxon>Spermatophyta</taxon>
        <taxon>Magnoliopsida</taxon>
        <taxon>eudicotyledons</taxon>
        <taxon>Gunneridae</taxon>
        <taxon>Pentapetalae</taxon>
        <taxon>rosids</taxon>
        <taxon>malvids</taxon>
        <taxon>Malvales</taxon>
        <taxon>Dipterocarpaceae</taxon>
        <taxon>Rubroshorea</taxon>
    </lineage>
</organism>
<evidence type="ECO:0000313" key="3">
    <source>
        <dbReference type="Proteomes" id="UP001054252"/>
    </source>
</evidence>
<feature type="transmembrane region" description="Helical" evidence="1">
    <location>
        <begin position="348"/>
        <end position="373"/>
    </location>
</feature>
<dbReference type="GO" id="GO:0016020">
    <property type="term" value="C:membrane"/>
    <property type="evidence" value="ECO:0007669"/>
    <property type="project" value="TreeGrafter"/>
</dbReference>
<proteinExistence type="predicted"/>
<dbReference type="PANTHER" id="PTHR31414:SF19">
    <property type="entry name" value="TRANSMEMBRANE PROTEIN"/>
    <property type="match status" value="1"/>
</dbReference>